<comment type="caution">
    <text evidence="2">The sequence shown here is derived from an EMBL/GenBank/DDBJ whole genome shotgun (WGS) entry which is preliminary data.</text>
</comment>
<evidence type="ECO:0000313" key="3">
    <source>
        <dbReference type="Proteomes" id="UP000541352"/>
    </source>
</evidence>
<dbReference type="InterPro" id="IPR003779">
    <property type="entry name" value="CMD-like"/>
</dbReference>
<dbReference type="Pfam" id="PF02627">
    <property type="entry name" value="CMD"/>
    <property type="match status" value="2"/>
</dbReference>
<dbReference type="AlphaFoldDB" id="A0A7W6EQG5"/>
<sequence length="189" mass="20601">MPHIQFQNDLPGILGPMNFSPHTAEPMNALANALLQTDEGLSRGERELIATYVSSQNDCFFCQTIHGAVASEYLGDDDWSLVKAVKCDYEQTALSDKMKALLAIAGSVQKGGKHVTTEQVEAAKVQGATDREIHDTVLIAAAFCMFNRYVDGLATIAPQNPEVYRARAARVVEKGYSSEGKYTSEKIIS</sequence>
<keyword evidence="3" id="KW-1185">Reference proteome</keyword>
<dbReference type="SUPFAM" id="SSF69118">
    <property type="entry name" value="AhpD-like"/>
    <property type="match status" value="1"/>
</dbReference>
<keyword evidence="2" id="KW-0575">Peroxidase</keyword>
<dbReference type="NCBIfam" id="TIGR01926">
    <property type="entry name" value="peroxid_rel"/>
    <property type="match status" value="1"/>
</dbReference>
<feature type="domain" description="Carboxymuconolactone decarboxylase-like" evidence="1">
    <location>
        <begin position="91"/>
        <end position="153"/>
    </location>
</feature>
<feature type="domain" description="Carboxymuconolactone decarboxylase-like" evidence="1">
    <location>
        <begin position="21"/>
        <end position="71"/>
    </location>
</feature>
<evidence type="ECO:0000259" key="1">
    <source>
        <dbReference type="Pfam" id="PF02627"/>
    </source>
</evidence>
<protein>
    <submittedName>
        <fullName evidence="2">Putative peroxidase-related enzyme</fullName>
    </submittedName>
</protein>
<gene>
    <name evidence="2" type="ORF">FHS57_002488</name>
</gene>
<proteinExistence type="predicted"/>
<name>A0A7W6EQG5_9BACT</name>
<keyword evidence="2" id="KW-0560">Oxidoreductase</keyword>
<organism evidence="2 3">
    <name type="scientific">Runella defluvii</name>
    <dbReference type="NCBI Taxonomy" id="370973"/>
    <lineage>
        <taxon>Bacteria</taxon>
        <taxon>Pseudomonadati</taxon>
        <taxon>Bacteroidota</taxon>
        <taxon>Cytophagia</taxon>
        <taxon>Cytophagales</taxon>
        <taxon>Spirosomataceae</taxon>
        <taxon>Runella</taxon>
    </lineage>
</organism>
<reference evidence="2 3" key="1">
    <citation type="submission" date="2020-08" db="EMBL/GenBank/DDBJ databases">
        <title>Genomic Encyclopedia of Type Strains, Phase IV (KMG-IV): sequencing the most valuable type-strain genomes for metagenomic binning, comparative biology and taxonomic classification.</title>
        <authorList>
            <person name="Goeker M."/>
        </authorList>
    </citation>
    <scope>NUCLEOTIDE SEQUENCE [LARGE SCALE GENOMIC DNA]</scope>
    <source>
        <strain evidence="2 3">DSM 17976</strain>
    </source>
</reference>
<accession>A0A7W6EQG5</accession>
<dbReference type="EMBL" id="JACIBY010000004">
    <property type="protein sequence ID" value="MBB3838483.1"/>
    <property type="molecule type" value="Genomic_DNA"/>
</dbReference>
<evidence type="ECO:0000313" key="2">
    <source>
        <dbReference type="EMBL" id="MBB3838483.1"/>
    </source>
</evidence>
<dbReference type="Proteomes" id="UP000541352">
    <property type="component" value="Unassembled WGS sequence"/>
</dbReference>
<dbReference type="PANTHER" id="PTHR35446:SF2">
    <property type="entry name" value="CARBOXYMUCONOLACTONE DECARBOXYLASE-LIKE DOMAIN-CONTAINING PROTEIN"/>
    <property type="match status" value="1"/>
</dbReference>
<dbReference type="Gene3D" id="1.20.1290.10">
    <property type="entry name" value="AhpD-like"/>
    <property type="match status" value="1"/>
</dbReference>
<dbReference type="GO" id="GO:0051920">
    <property type="term" value="F:peroxiredoxin activity"/>
    <property type="evidence" value="ECO:0007669"/>
    <property type="project" value="InterPro"/>
</dbReference>
<dbReference type="PANTHER" id="PTHR35446">
    <property type="entry name" value="SI:CH211-175M2.5"/>
    <property type="match status" value="1"/>
</dbReference>
<dbReference type="InterPro" id="IPR029032">
    <property type="entry name" value="AhpD-like"/>
</dbReference>
<dbReference type="RefSeq" id="WP_183973953.1">
    <property type="nucleotide sequence ID" value="NZ_JACIBY010000004.1"/>
</dbReference>
<dbReference type="InterPro" id="IPR010195">
    <property type="entry name" value="Uncharacterised_peroxidase-rel"/>
</dbReference>